<name>A0A060PH92_9BURK</name>
<protein>
    <submittedName>
        <fullName evidence="1">Uncharacterized protein</fullName>
    </submittedName>
</protein>
<keyword evidence="1" id="KW-0614">Plasmid</keyword>
<dbReference type="EMBL" id="AP013062">
    <property type="protein sequence ID" value="BAO94152.1"/>
    <property type="molecule type" value="Genomic_DNA"/>
</dbReference>
<dbReference type="Proteomes" id="UP000013966">
    <property type="component" value="Plasmid p2"/>
</dbReference>
<reference evidence="1 2" key="1">
    <citation type="journal article" date="2013" name="Genome Announc.">
        <title>Complete Genome Sequence of Burkholderia sp. Strain RPE64, Bacterial Symbiont of the Bean Bug Riptortus pedestris.</title>
        <authorList>
            <person name="Shibata T.F."/>
            <person name="Maeda T."/>
            <person name="Nikoh N."/>
            <person name="Yamaguchi K."/>
            <person name="Oshima K."/>
            <person name="Hattori M."/>
            <person name="Nishiyama T."/>
            <person name="Hasebe M."/>
            <person name="Fukatsu T."/>
            <person name="Kikuchi Y."/>
            <person name="Shigenobu S."/>
        </authorList>
    </citation>
    <scope>NUCLEOTIDE SEQUENCE [LARGE SCALE GENOMIC DNA]</scope>
    <source>
        <plasmid evidence="1 2">p2</plasmid>
    </source>
</reference>
<evidence type="ECO:0000313" key="2">
    <source>
        <dbReference type="Proteomes" id="UP000013966"/>
    </source>
</evidence>
<sequence length="39" mass="4304">MTARSTKRVAYEPKVISSGTVRGAIVDRNESGFRHMHSA</sequence>
<dbReference type="KEGG" id="buo:BRPE64_ECDS02700"/>
<proteinExistence type="predicted"/>
<organism evidence="1 2">
    <name type="scientific">Caballeronia insecticola</name>
    <dbReference type="NCBI Taxonomy" id="758793"/>
    <lineage>
        <taxon>Bacteria</taxon>
        <taxon>Pseudomonadati</taxon>
        <taxon>Pseudomonadota</taxon>
        <taxon>Betaproteobacteria</taxon>
        <taxon>Burkholderiales</taxon>
        <taxon>Burkholderiaceae</taxon>
        <taxon>Caballeronia</taxon>
    </lineage>
</organism>
<keyword evidence="2" id="KW-1185">Reference proteome</keyword>
<reference evidence="1 2" key="2">
    <citation type="journal article" date="2018" name="Int. J. Syst. Evol. Microbiol.">
        <title>Burkholderia insecticola sp. nov., a gut symbiotic bacterium of the bean bug Riptortus pedestris.</title>
        <authorList>
            <person name="Takeshita K."/>
            <person name="Tamaki H."/>
            <person name="Ohbayashi T."/>
            <person name="Meng X.-Y."/>
            <person name="Sone T."/>
            <person name="Mitani Y."/>
            <person name="Peeters C."/>
            <person name="Kikuchi Y."/>
            <person name="Vandamme P."/>
        </authorList>
    </citation>
    <scope>NUCLEOTIDE SEQUENCE [LARGE SCALE GENOMIC DNA]</scope>
    <source>
        <strain evidence="1">RPE64</strain>
        <plasmid evidence="1 2">p2</plasmid>
    </source>
</reference>
<evidence type="ECO:0000313" key="1">
    <source>
        <dbReference type="EMBL" id="BAO94152.1"/>
    </source>
</evidence>
<accession>A0A060PH92</accession>
<geneLocation type="plasmid" evidence="1 2">
    <name>p2</name>
</geneLocation>
<dbReference type="AlphaFoldDB" id="A0A060PH92"/>
<gene>
    <name evidence="1" type="ORF">BRPE64_ECDS02700</name>
</gene>
<dbReference type="HOGENOM" id="CLU_3306040_0_0_4"/>